<evidence type="ECO:0000256" key="8">
    <source>
        <dbReference type="HAMAP-Rule" id="MF_00316"/>
    </source>
</evidence>
<keyword evidence="4 8" id="KW-0547">Nucleotide-binding</keyword>
<sequence>MRILGAILAGGEARRFGSDKGLAQLEGQSLIAHAADVLRSMSDAVVVCGRAVAPAGLATVPDWPAGGLGPLGGLCGALRHAAAGGFDAVLTVGCDTPELPPAVLGALIAAGGASYVRQLPILGCWPVTLAARLADHLATDTDRSVRGWGTLAGAVAIDAGGDIANINRPDDLTRLIAARAR</sequence>
<comment type="subunit">
    <text evidence="8">Monomer.</text>
</comment>
<comment type="similarity">
    <text evidence="8">Belongs to the MobA family.</text>
</comment>
<keyword evidence="7 8" id="KW-0501">Molybdenum cofactor biosynthesis</keyword>
<comment type="caution">
    <text evidence="10">The sequence shown here is derived from an EMBL/GenBank/DDBJ whole genome shotgun (WGS) entry which is preliminary data.</text>
</comment>
<dbReference type="HAMAP" id="MF_00316">
    <property type="entry name" value="MobA"/>
    <property type="match status" value="1"/>
</dbReference>
<gene>
    <name evidence="8" type="primary">mobA</name>
    <name evidence="10" type="ORF">ABC969_05950</name>
</gene>
<evidence type="ECO:0000313" key="10">
    <source>
        <dbReference type="EMBL" id="MEN2785965.1"/>
    </source>
</evidence>
<evidence type="ECO:0000259" key="9">
    <source>
        <dbReference type="Pfam" id="PF12804"/>
    </source>
</evidence>
<evidence type="ECO:0000256" key="4">
    <source>
        <dbReference type="ARBA" id="ARBA00022741"/>
    </source>
</evidence>
<protein>
    <recommendedName>
        <fullName evidence="8">Molybdenum cofactor guanylyltransferase</fullName>
        <shortName evidence="8">MoCo guanylyltransferase</shortName>
        <ecNumber evidence="8">2.7.7.77</ecNumber>
    </recommendedName>
    <alternativeName>
        <fullName evidence="8">GTP:molybdopterin guanylyltransferase</fullName>
    </alternativeName>
    <alternativeName>
        <fullName evidence="8">Mo-MPT guanylyltransferase</fullName>
    </alternativeName>
    <alternativeName>
        <fullName evidence="8">Molybdopterin guanylyltransferase</fullName>
    </alternativeName>
    <alternativeName>
        <fullName evidence="8">Molybdopterin-guanine dinucleotide synthase</fullName>
        <shortName evidence="8">MGD synthase</shortName>
    </alternativeName>
</protein>
<dbReference type="SUPFAM" id="SSF53448">
    <property type="entry name" value="Nucleotide-diphospho-sugar transferases"/>
    <property type="match status" value="1"/>
</dbReference>
<comment type="catalytic activity">
    <reaction evidence="8">
        <text>Mo-molybdopterin + GTP + H(+) = Mo-molybdopterin guanine dinucleotide + diphosphate</text>
        <dbReference type="Rhea" id="RHEA:34243"/>
        <dbReference type="ChEBI" id="CHEBI:15378"/>
        <dbReference type="ChEBI" id="CHEBI:33019"/>
        <dbReference type="ChEBI" id="CHEBI:37565"/>
        <dbReference type="ChEBI" id="CHEBI:71302"/>
        <dbReference type="ChEBI" id="CHEBI:71310"/>
        <dbReference type="EC" id="2.7.7.77"/>
    </reaction>
</comment>
<comment type="cofactor">
    <cofactor evidence="8">
        <name>Mg(2+)</name>
        <dbReference type="ChEBI" id="CHEBI:18420"/>
    </cofactor>
</comment>
<comment type="domain">
    <text evidence="8">The N-terminal domain determines nucleotide recognition and specific binding, while the C-terminal domain determines the specific binding to the target protein.</text>
</comment>
<dbReference type="PANTHER" id="PTHR19136">
    <property type="entry name" value="MOLYBDENUM COFACTOR GUANYLYLTRANSFERASE"/>
    <property type="match status" value="1"/>
</dbReference>
<proteinExistence type="inferred from homology"/>
<keyword evidence="5 8" id="KW-0460">Magnesium</keyword>
<comment type="caution">
    <text evidence="8">Lacks conserved residue(s) required for the propagation of feature annotation.</text>
</comment>
<feature type="binding site" evidence="8">
    <location>
        <position position="62"/>
    </location>
    <ligand>
        <name>GTP</name>
        <dbReference type="ChEBI" id="CHEBI:37565"/>
    </ligand>
</feature>
<dbReference type="RefSeq" id="WP_345863635.1">
    <property type="nucleotide sequence ID" value="NZ_JBDIMF010000001.1"/>
</dbReference>
<dbReference type="PANTHER" id="PTHR19136:SF81">
    <property type="entry name" value="MOLYBDENUM COFACTOR GUANYLYLTRANSFERASE"/>
    <property type="match status" value="1"/>
</dbReference>
<keyword evidence="3 8" id="KW-0479">Metal-binding</keyword>
<feature type="binding site" evidence="8">
    <location>
        <position position="95"/>
    </location>
    <ligand>
        <name>Mg(2+)</name>
        <dbReference type="ChEBI" id="CHEBI:18420"/>
    </ligand>
</feature>
<accession>A0ABU9XSD3</accession>
<feature type="binding site" evidence="8">
    <location>
        <position position="20"/>
    </location>
    <ligand>
        <name>GTP</name>
        <dbReference type="ChEBI" id="CHEBI:37565"/>
    </ligand>
</feature>
<feature type="binding site" evidence="8">
    <location>
        <position position="95"/>
    </location>
    <ligand>
        <name>GTP</name>
        <dbReference type="ChEBI" id="CHEBI:37565"/>
    </ligand>
</feature>
<feature type="binding site" evidence="8">
    <location>
        <begin position="8"/>
        <end position="10"/>
    </location>
    <ligand>
        <name>GTP</name>
        <dbReference type="ChEBI" id="CHEBI:37565"/>
    </ligand>
</feature>
<dbReference type="Proteomes" id="UP001404104">
    <property type="component" value="Unassembled WGS sequence"/>
</dbReference>
<name>A0ABU9XSD3_9SPHN</name>
<dbReference type="Gene3D" id="3.90.550.10">
    <property type="entry name" value="Spore Coat Polysaccharide Biosynthesis Protein SpsA, Chain A"/>
    <property type="match status" value="1"/>
</dbReference>
<evidence type="ECO:0000256" key="6">
    <source>
        <dbReference type="ARBA" id="ARBA00023134"/>
    </source>
</evidence>
<evidence type="ECO:0000256" key="1">
    <source>
        <dbReference type="ARBA" id="ARBA00022490"/>
    </source>
</evidence>
<reference evidence="10 11" key="1">
    <citation type="submission" date="2024-05" db="EMBL/GenBank/DDBJ databases">
        <authorList>
            <person name="Liu Q."/>
            <person name="Xin Y.-H."/>
        </authorList>
    </citation>
    <scope>NUCLEOTIDE SEQUENCE [LARGE SCALE GENOMIC DNA]</scope>
    <source>
        <strain evidence="10 11">CGMCC 1.15349</strain>
    </source>
</reference>
<dbReference type="EMBL" id="JBDIMF010000001">
    <property type="protein sequence ID" value="MEN2785965.1"/>
    <property type="molecule type" value="Genomic_DNA"/>
</dbReference>
<feature type="domain" description="MobA-like NTP transferase" evidence="9">
    <location>
        <begin position="5"/>
        <end position="138"/>
    </location>
</feature>
<evidence type="ECO:0000313" key="11">
    <source>
        <dbReference type="Proteomes" id="UP001404104"/>
    </source>
</evidence>
<evidence type="ECO:0000256" key="7">
    <source>
        <dbReference type="ARBA" id="ARBA00023150"/>
    </source>
</evidence>
<keyword evidence="11" id="KW-1185">Reference proteome</keyword>
<dbReference type="InterPro" id="IPR029044">
    <property type="entry name" value="Nucleotide-diphossugar_trans"/>
</dbReference>
<dbReference type="Pfam" id="PF12804">
    <property type="entry name" value="NTP_transf_3"/>
    <property type="match status" value="1"/>
</dbReference>
<evidence type="ECO:0000256" key="3">
    <source>
        <dbReference type="ARBA" id="ARBA00022723"/>
    </source>
</evidence>
<keyword evidence="1 8" id="KW-0963">Cytoplasm</keyword>
<dbReference type="InterPro" id="IPR025877">
    <property type="entry name" value="MobA-like_NTP_Trfase"/>
</dbReference>
<dbReference type="EC" id="2.7.7.77" evidence="8"/>
<keyword evidence="6 8" id="KW-0342">GTP-binding</keyword>
<evidence type="ECO:0000256" key="5">
    <source>
        <dbReference type="ARBA" id="ARBA00022842"/>
    </source>
</evidence>
<dbReference type="InterPro" id="IPR013482">
    <property type="entry name" value="Molybde_CF_guanTrfase"/>
</dbReference>
<evidence type="ECO:0000256" key="2">
    <source>
        <dbReference type="ARBA" id="ARBA00022679"/>
    </source>
</evidence>
<comment type="function">
    <text evidence="8">Transfers a GMP moiety from GTP to Mo-molybdopterin (Mo-MPT) cofactor (Moco or molybdenum cofactor) to form Mo-molybdopterin guanine dinucleotide (Mo-MGD) cofactor.</text>
</comment>
<dbReference type="GO" id="GO:0016740">
    <property type="term" value="F:transferase activity"/>
    <property type="evidence" value="ECO:0007669"/>
    <property type="project" value="UniProtKB-KW"/>
</dbReference>
<comment type="subcellular location">
    <subcellularLocation>
        <location evidence="8">Cytoplasm</location>
    </subcellularLocation>
</comment>
<keyword evidence="2 8" id="KW-0808">Transferase</keyword>
<organism evidence="10 11">
    <name type="scientific">Sphingomonas qilianensis</name>
    <dbReference type="NCBI Taxonomy" id="1736690"/>
    <lineage>
        <taxon>Bacteria</taxon>
        <taxon>Pseudomonadati</taxon>
        <taxon>Pseudomonadota</taxon>
        <taxon>Alphaproteobacteria</taxon>
        <taxon>Sphingomonadales</taxon>
        <taxon>Sphingomonadaceae</taxon>
        <taxon>Sphingomonas</taxon>
    </lineage>
</organism>